<feature type="coiled-coil region" evidence="1">
    <location>
        <begin position="20"/>
        <end position="47"/>
    </location>
</feature>
<dbReference type="NCBIfam" id="NF033652">
    <property type="entry name" value="LbtU_sider_porin"/>
    <property type="match status" value="1"/>
</dbReference>
<organism evidence="3 4">
    <name type="scientific">Photobacterium atrarenae</name>
    <dbReference type="NCBI Taxonomy" id="865757"/>
    <lineage>
        <taxon>Bacteria</taxon>
        <taxon>Pseudomonadati</taxon>
        <taxon>Pseudomonadota</taxon>
        <taxon>Gammaproteobacteria</taxon>
        <taxon>Vibrionales</taxon>
        <taxon>Vibrionaceae</taxon>
        <taxon>Photobacterium</taxon>
    </lineage>
</organism>
<dbReference type="EMBL" id="CP101509">
    <property type="protein sequence ID" value="UTV29979.1"/>
    <property type="molecule type" value="Genomic_DNA"/>
</dbReference>
<keyword evidence="2" id="KW-0732">Signal</keyword>
<evidence type="ECO:0000256" key="2">
    <source>
        <dbReference type="SAM" id="SignalP"/>
    </source>
</evidence>
<evidence type="ECO:0000256" key="1">
    <source>
        <dbReference type="SAM" id="Coils"/>
    </source>
</evidence>
<name>A0ABY5GMP7_9GAMM</name>
<keyword evidence="4" id="KW-1185">Reference proteome</keyword>
<proteinExistence type="predicted"/>
<gene>
    <name evidence="3" type="ORF">NNL38_23570</name>
</gene>
<accession>A0ABY5GMP7</accession>
<reference evidence="3" key="1">
    <citation type="submission" date="2022-07" db="EMBL/GenBank/DDBJ databases">
        <title>Genome sequencing of Photobacterium atrarenae GJH2-4.</title>
        <authorList>
            <person name="Park S.-J."/>
        </authorList>
    </citation>
    <scope>NUCLEOTIDE SEQUENCE</scope>
    <source>
        <strain evidence="3">GJH2-4</strain>
    </source>
</reference>
<evidence type="ECO:0000313" key="4">
    <source>
        <dbReference type="Proteomes" id="UP001057998"/>
    </source>
</evidence>
<dbReference type="RefSeq" id="WP_255391318.1">
    <property type="nucleotide sequence ID" value="NZ_CP101509.1"/>
</dbReference>
<sequence length="370" mass="40539">MKKTIATILSIASLFSASYANASEQRLSELESRIENLQQQLAAQESDGYSSALENSWTQHVSISGLIEVEAGYHRPYLGDSTSDLVLATAELGITADISDWVHGEVIFLYEEDGTDLEIDVAAIHISPPRAPWYLSGGQFYLPFGVFETHMVSSTLTSDMSETRDTAFLAGVAQSDFYASVFVFNGTNKEDGNDHINNWGVQFGLETEAADTIFLSELSYLNDIGDSDTLQNVLSSPNVNDYTAGWNWFAKVDTGPFSMIGEYTSALSEFESNVLMFNLNGAKPSAWNLELGYHFMINQRHATIALGYQGTDEALPLELPEERMLAALSVNVQDNTAVSLEWARDQDYEASEGGTGESADTVTLQLAAEF</sequence>
<dbReference type="SUPFAM" id="SSF56935">
    <property type="entry name" value="Porins"/>
    <property type="match status" value="1"/>
</dbReference>
<protein>
    <submittedName>
        <fullName evidence="3">LbtU family siderophore porin</fullName>
    </submittedName>
</protein>
<dbReference type="Proteomes" id="UP001057998">
    <property type="component" value="Chromosome 2"/>
</dbReference>
<keyword evidence="1" id="KW-0175">Coiled coil</keyword>
<feature type="signal peptide" evidence="2">
    <location>
        <begin position="1"/>
        <end position="22"/>
    </location>
</feature>
<evidence type="ECO:0000313" key="3">
    <source>
        <dbReference type="EMBL" id="UTV29979.1"/>
    </source>
</evidence>
<feature type="chain" id="PRO_5045504202" evidence="2">
    <location>
        <begin position="23"/>
        <end position="370"/>
    </location>
</feature>